<keyword evidence="1" id="KW-1133">Transmembrane helix</keyword>
<feature type="transmembrane region" description="Helical" evidence="1">
    <location>
        <begin position="58"/>
        <end position="77"/>
    </location>
</feature>
<dbReference type="EMBL" id="FZON01000107">
    <property type="protein sequence ID" value="SNT34904.1"/>
    <property type="molecule type" value="Genomic_DNA"/>
</dbReference>
<evidence type="ECO:0000256" key="1">
    <source>
        <dbReference type="SAM" id="Phobius"/>
    </source>
</evidence>
<evidence type="ECO:0000313" key="2">
    <source>
        <dbReference type="EMBL" id="SNT34904.1"/>
    </source>
</evidence>
<gene>
    <name evidence="2" type="ORF">SAMN04488078_11077</name>
</gene>
<protein>
    <submittedName>
        <fullName evidence="2">Uncharacterized protein</fullName>
    </submittedName>
</protein>
<organism evidence="2 3">
    <name type="scientific">Antarctobacter heliothermus</name>
    <dbReference type="NCBI Taxonomy" id="74033"/>
    <lineage>
        <taxon>Bacteria</taxon>
        <taxon>Pseudomonadati</taxon>
        <taxon>Pseudomonadota</taxon>
        <taxon>Alphaproteobacteria</taxon>
        <taxon>Rhodobacterales</taxon>
        <taxon>Roseobacteraceae</taxon>
        <taxon>Antarctobacter</taxon>
    </lineage>
</organism>
<evidence type="ECO:0000313" key="3">
    <source>
        <dbReference type="Proteomes" id="UP000198440"/>
    </source>
</evidence>
<name>A0A239LZ39_9RHOB</name>
<keyword evidence="1" id="KW-0472">Membrane</keyword>
<proteinExistence type="predicted"/>
<dbReference type="Proteomes" id="UP000198440">
    <property type="component" value="Unassembled WGS sequence"/>
</dbReference>
<reference evidence="2 3" key="1">
    <citation type="submission" date="2017-06" db="EMBL/GenBank/DDBJ databases">
        <authorList>
            <person name="Kim H.J."/>
            <person name="Triplett B.A."/>
        </authorList>
    </citation>
    <scope>NUCLEOTIDE SEQUENCE [LARGE SCALE GENOMIC DNA]</scope>
    <source>
        <strain evidence="2 3">DSM 11445</strain>
    </source>
</reference>
<feature type="transmembrane region" description="Helical" evidence="1">
    <location>
        <begin position="83"/>
        <end position="102"/>
    </location>
</feature>
<accession>A0A239LZ39</accession>
<dbReference type="AlphaFoldDB" id="A0A239LZ39"/>
<sequence length="138" mass="15877">MVCASCGEAEYLPREYCRCGHYLRGQLEDEYCAWEEQIHSNHLELADVIALKIKPLRYLFAVSLPFLVGPMLFLNFWADSFTLYPLLWMAPGILIGGIVALAENILTRPLEASAHFLNTYSIETFIDQRFFQLKVINQ</sequence>
<keyword evidence="1" id="KW-0812">Transmembrane</keyword>